<accession>T1IYA0</accession>
<evidence type="ECO:0000313" key="3">
    <source>
        <dbReference type="Proteomes" id="UP000014500"/>
    </source>
</evidence>
<sequence>MKTQLALILSLCFVFGVLAKDPCEVGSTLSCQIHCLIQGGMFGTCGPENICKCGSYYENSDTKVDPNKQPCLTGASLGCTIHCITSGSFFGHCDAEDNCVCL</sequence>
<feature type="chain" id="PRO_5004590051" description="Invertebrate defensins family profile domain-containing protein" evidence="1">
    <location>
        <begin position="20"/>
        <end position="102"/>
    </location>
</feature>
<proteinExistence type="predicted"/>
<evidence type="ECO:0008006" key="4">
    <source>
        <dbReference type="Google" id="ProtNLM"/>
    </source>
</evidence>
<evidence type="ECO:0000313" key="2">
    <source>
        <dbReference type="EnsemblMetazoa" id="SMAR006207-PA"/>
    </source>
</evidence>
<keyword evidence="1" id="KW-0732">Signal</keyword>
<reference evidence="3" key="1">
    <citation type="submission" date="2011-05" db="EMBL/GenBank/DDBJ databases">
        <authorList>
            <person name="Richards S.R."/>
            <person name="Qu J."/>
            <person name="Jiang H."/>
            <person name="Jhangiani S.N."/>
            <person name="Agravi P."/>
            <person name="Goodspeed R."/>
            <person name="Gross S."/>
            <person name="Mandapat C."/>
            <person name="Jackson L."/>
            <person name="Mathew T."/>
            <person name="Pu L."/>
            <person name="Thornton R."/>
            <person name="Saada N."/>
            <person name="Wilczek-Boney K.B."/>
            <person name="Lee S."/>
            <person name="Kovar C."/>
            <person name="Wu Y."/>
            <person name="Scherer S.E."/>
            <person name="Worley K.C."/>
            <person name="Muzny D.M."/>
            <person name="Gibbs R."/>
        </authorList>
    </citation>
    <scope>NUCLEOTIDE SEQUENCE</scope>
    <source>
        <strain evidence="3">Brora</strain>
    </source>
</reference>
<name>T1IYA0_STRMM</name>
<protein>
    <recommendedName>
        <fullName evidence="4">Invertebrate defensins family profile domain-containing protein</fullName>
    </recommendedName>
</protein>
<keyword evidence="3" id="KW-1185">Reference proteome</keyword>
<dbReference type="HOGENOM" id="CLU_2203654_0_0_1"/>
<dbReference type="Proteomes" id="UP000014500">
    <property type="component" value="Unassembled WGS sequence"/>
</dbReference>
<reference evidence="2" key="2">
    <citation type="submission" date="2015-02" db="UniProtKB">
        <authorList>
            <consortium name="EnsemblMetazoa"/>
        </authorList>
    </citation>
    <scope>IDENTIFICATION</scope>
</reference>
<dbReference type="AlphaFoldDB" id="T1IYA0"/>
<dbReference type="EMBL" id="JH431674">
    <property type="status" value="NOT_ANNOTATED_CDS"/>
    <property type="molecule type" value="Genomic_DNA"/>
</dbReference>
<dbReference type="PhylomeDB" id="T1IYA0"/>
<evidence type="ECO:0000256" key="1">
    <source>
        <dbReference type="SAM" id="SignalP"/>
    </source>
</evidence>
<dbReference type="EnsemblMetazoa" id="SMAR006207-RA">
    <property type="protein sequence ID" value="SMAR006207-PA"/>
    <property type="gene ID" value="SMAR006207"/>
</dbReference>
<feature type="signal peptide" evidence="1">
    <location>
        <begin position="1"/>
        <end position="19"/>
    </location>
</feature>
<organism evidence="2 3">
    <name type="scientific">Strigamia maritima</name>
    <name type="common">European centipede</name>
    <name type="synonym">Geophilus maritimus</name>
    <dbReference type="NCBI Taxonomy" id="126957"/>
    <lineage>
        <taxon>Eukaryota</taxon>
        <taxon>Metazoa</taxon>
        <taxon>Ecdysozoa</taxon>
        <taxon>Arthropoda</taxon>
        <taxon>Myriapoda</taxon>
        <taxon>Chilopoda</taxon>
        <taxon>Pleurostigmophora</taxon>
        <taxon>Geophilomorpha</taxon>
        <taxon>Linotaeniidae</taxon>
        <taxon>Strigamia</taxon>
    </lineage>
</organism>